<dbReference type="EMBL" id="LMVN01000021">
    <property type="protein sequence ID" value="PAV07185.1"/>
    <property type="molecule type" value="Genomic_DNA"/>
</dbReference>
<dbReference type="EMBL" id="LWMS01000046">
    <property type="protein sequence ID" value="PWL07641.1"/>
    <property type="molecule type" value="Genomic_DNA"/>
</dbReference>
<evidence type="ECO:0000313" key="2">
    <source>
        <dbReference type="EMBL" id="PWL07641.1"/>
    </source>
</evidence>
<evidence type="ECO:0000313" key="4">
    <source>
        <dbReference type="Proteomes" id="UP000246004"/>
    </source>
</evidence>
<name>A0A2A2HCT4_9EURY</name>
<dbReference type="RefSeq" id="WP_095608852.1">
    <property type="nucleotide sequence ID" value="NZ_LMVN01000021.1"/>
</dbReference>
<dbReference type="InterPro" id="IPR036390">
    <property type="entry name" value="WH_DNA-bd_sf"/>
</dbReference>
<dbReference type="AlphaFoldDB" id="A0A2A2HCT4"/>
<evidence type="ECO:0000313" key="3">
    <source>
        <dbReference type="Proteomes" id="UP000217528"/>
    </source>
</evidence>
<reference evidence="1 3" key="2">
    <citation type="journal article" date="2017" name="BMC Genomics">
        <title>Genomic analysis of methanogenic archaea reveals a shift towards energy conservation.</title>
        <authorList>
            <person name="Gilmore S.P."/>
            <person name="Henske J.K."/>
            <person name="Sexton J.A."/>
            <person name="Solomon K.V."/>
            <person name="Seppala S."/>
            <person name="Yoo J.I."/>
            <person name="Huyett L.M."/>
            <person name="Pressman A."/>
            <person name="Cogan J.Z."/>
            <person name="Kivenson V."/>
            <person name="Peng X."/>
            <person name="Tan Y."/>
            <person name="Valentine D.L."/>
            <person name="O'Malley M.A."/>
        </authorList>
    </citation>
    <scope>NUCLEOTIDE SEQUENCE [LARGE SCALE GENOMIC DNA]</scope>
    <source>
        <strain evidence="1 3">1R-7</strain>
    </source>
</reference>
<keyword evidence="3" id="KW-1185">Reference proteome</keyword>
<gene>
    <name evidence="1" type="ORF">ASJ82_05805</name>
    <name evidence="2" type="ORF">MSCUN_15150</name>
</gene>
<proteinExistence type="predicted"/>
<dbReference type="Proteomes" id="UP000246004">
    <property type="component" value="Unassembled WGS sequence"/>
</dbReference>
<sequence>METKTEKKLEKTFKILSNTNRLKIISLLAKGKKEITVNEIAEKKNNTTCSITTSKSTTNCRVNKIRQERQ</sequence>
<organism evidence="1 3">
    <name type="scientific">Methanosphaera cuniculi</name>
    <dbReference type="NCBI Taxonomy" id="1077256"/>
    <lineage>
        <taxon>Archaea</taxon>
        <taxon>Methanobacteriati</taxon>
        <taxon>Methanobacteriota</taxon>
        <taxon>Methanomada group</taxon>
        <taxon>Methanobacteria</taxon>
        <taxon>Methanobacteriales</taxon>
        <taxon>Methanobacteriaceae</taxon>
        <taxon>Methanosphaera</taxon>
    </lineage>
</organism>
<reference evidence="2 4" key="1">
    <citation type="submission" date="2016-04" db="EMBL/GenBank/DDBJ databases">
        <title>Genome sequence of Methanosphaera cuniculi DSM 4103.</title>
        <authorList>
            <person name="Poehlein A."/>
            <person name="Seedorf H."/>
            <person name="Daniel R."/>
        </authorList>
    </citation>
    <scope>NUCLEOTIDE SEQUENCE [LARGE SCALE GENOMIC DNA]</scope>
    <source>
        <strain evidence="2 4">DSM 4103</strain>
    </source>
</reference>
<dbReference type="Gene3D" id="1.10.10.10">
    <property type="entry name" value="Winged helix-like DNA-binding domain superfamily/Winged helix DNA-binding domain"/>
    <property type="match status" value="1"/>
</dbReference>
<evidence type="ECO:0008006" key="5">
    <source>
        <dbReference type="Google" id="ProtNLM"/>
    </source>
</evidence>
<accession>A0A2A2HCT4</accession>
<comment type="caution">
    <text evidence="1">The sequence shown here is derived from an EMBL/GenBank/DDBJ whole genome shotgun (WGS) entry which is preliminary data.</text>
</comment>
<dbReference type="SUPFAM" id="SSF46785">
    <property type="entry name" value="Winged helix' DNA-binding domain"/>
    <property type="match status" value="1"/>
</dbReference>
<evidence type="ECO:0000313" key="1">
    <source>
        <dbReference type="EMBL" id="PAV07185.1"/>
    </source>
</evidence>
<dbReference type="InterPro" id="IPR036388">
    <property type="entry name" value="WH-like_DNA-bd_sf"/>
</dbReference>
<dbReference type="Proteomes" id="UP000217528">
    <property type="component" value="Unassembled WGS sequence"/>
</dbReference>
<protein>
    <recommendedName>
        <fullName evidence="5">HTH arsR-type domain-containing protein</fullName>
    </recommendedName>
</protein>